<sequence>MTAKEVGDGFKVEDGASYNDAAAAYHGACQEYAPKAQEATSKWSDYQNDVFEDIVLVMHGIEA</sequence>
<keyword evidence="2" id="KW-1185">Reference proteome</keyword>
<comment type="caution">
    <text evidence="1">The sequence shown here is derived from an EMBL/GenBank/DDBJ whole genome shotgun (WGS) entry which is preliminary data.</text>
</comment>
<dbReference type="EMBL" id="JAZGJQ010000015">
    <property type="protein sequence ID" value="MEE6148179.1"/>
    <property type="molecule type" value="Genomic_DNA"/>
</dbReference>
<organism evidence="1 2">
    <name type="scientific">Olsenella absiana</name>
    <dbReference type="NCBI Taxonomy" id="3115222"/>
    <lineage>
        <taxon>Bacteria</taxon>
        <taxon>Bacillati</taxon>
        <taxon>Actinomycetota</taxon>
        <taxon>Coriobacteriia</taxon>
        <taxon>Coriobacteriales</taxon>
        <taxon>Atopobiaceae</taxon>
        <taxon>Olsenella</taxon>
    </lineage>
</organism>
<name>A0ABU7RC57_9ACTN</name>
<evidence type="ECO:0000313" key="2">
    <source>
        <dbReference type="Proteomes" id="UP001332931"/>
    </source>
</evidence>
<dbReference type="RefSeq" id="WP_330958947.1">
    <property type="nucleotide sequence ID" value="NZ_JAZGJQ010000015.1"/>
</dbReference>
<protein>
    <submittedName>
        <fullName evidence="1">Uncharacterized protein</fullName>
    </submittedName>
</protein>
<accession>A0ABU7RC57</accession>
<reference evidence="1 2" key="1">
    <citation type="submission" date="2024-01" db="EMBL/GenBank/DDBJ databases">
        <title>Description of Olsenella sp. nov., isolated from pig feces.</title>
        <authorList>
            <person name="Chang Y.-H."/>
        </authorList>
    </citation>
    <scope>NUCLEOTIDE SEQUENCE [LARGE SCALE GENOMIC DNA]</scope>
    <source>
        <strain evidence="1 2">YH-ols2223</strain>
    </source>
</reference>
<evidence type="ECO:0000313" key="1">
    <source>
        <dbReference type="EMBL" id="MEE6148179.1"/>
    </source>
</evidence>
<proteinExistence type="predicted"/>
<dbReference type="Proteomes" id="UP001332931">
    <property type="component" value="Unassembled WGS sequence"/>
</dbReference>
<gene>
    <name evidence="1" type="ORF">VXJ25_09335</name>
</gene>